<dbReference type="SUPFAM" id="SSF53756">
    <property type="entry name" value="UDP-Glycosyltransferase/glycogen phosphorylase"/>
    <property type="match status" value="1"/>
</dbReference>
<evidence type="ECO:0000313" key="4">
    <source>
        <dbReference type="EMBL" id="CAB5002434.1"/>
    </source>
</evidence>
<keyword evidence="1" id="KW-0328">Glycosyltransferase</keyword>
<gene>
    <name evidence="4" type="ORF">UFOPK4049_00524</name>
</gene>
<dbReference type="AlphaFoldDB" id="A0A6J7PKK0"/>
<keyword evidence="2" id="KW-0808">Transferase</keyword>
<sequence length="364" mass="40014">MSTLISIIAPARKASNARLQRVISSLIAEGFSIELFASGDAKDLPAQVAFHQLSEEGRSGRLKAALHLPKIAHGKVIFTPDPEVAVVLWLRSFFNKTTWVVDVREDYRLLLKDRKWAKGITYLAAVFFAELAVFASKRADLTIVVDNWVRPANAKNRLVIPNAPDPRFLPAVGAASTAPRALYVGDVRASRGLWTMLRAMEMSDPWRLDVVGPVAKEDQAALDTWQKSSPAAARVKFHGTLTPEESWRFATGAWVGLALLDSTPAFKRAWPTKIGEYLACGIPVISTDLPRPSEVILQSRAGALVESASREISASQCAGILNSWGENPDEYREVRDRAVKEVEIWRSGASYDLIGEGISQLLAR</sequence>
<dbReference type="Gene3D" id="3.40.50.2000">
    <property type="entry name" value="Glycogen Phosphorylase B"/>
    <property type="match status" value="1"/>
</dbReference>
<protein>
    <submittedName>
        <fullName evidence="4">Unannotated protein</fullName>
    </submittedName>
</protein>
<dbReference type="PANTHER" id="PTHR12526">
    <property type="entry name" value="GLYCOSYLTRANSFERASE"/>
    <property type="match status" value="1"/>
</dbReference>
<dbReference type="Pfam" id="PF00534">
    <property type="entry name" value="Glycos_transf_1"/>
    <property type="match status" value="1"/>
</dbReference>
<proteinExistence type="predicted"/>
<feature type="domain" description="Glycosyl transferase family 1" evidence="3">
    <location>
        <begin position="174"/>
        <end position="324"/>
    </location>
</feature>
<evidence type="ECO:0000259" key="3">
    <source>
        <dbReference type="Pfam" id="PF00534"/>
    </source>
</evidence>
<dbReference type="InterPro" id="IPR001296">
    <property type="entry name" value="Glyco_trans_1"/>
</dbReference>
<evidence type="ECO:0000256" key="1">
    <source>
        <dbReference type="ARBA" id="ARBA00022676"/>
    </source>
</evidence>
<accession>A0A6J7PKK0</accession>
<dbReference type="PANTHER" id="PTHR12526:SF629">
    <property type="entry name" value="TEICHURONIC ACID BIOSYNTHESIS GLYCOSYLTRANSFERASE TUAH-RELATED"/>
    <property type="match status" value="1"/>
</dbReference>
<name>A0A6J7PKK0_9ZZZZ</name>
<dbReference type="EMBL" id="CAFBPB010000051">
    <property type="protein sequence ID" value="CAB5002434.1"/>
    <property type="molecule type" value="Genomic_DNA"/>
</dbReference>
<evidence type="ECO:0000256" key="2">
    <source>
        <dbReference type="ARBA" id="ARBA00022679"/>
    </source>
</evidence>
<organism evidence="4">
    <name type="scientific">freshwater metagenome</name>
    <dbReference type="NCBI Taxonomy" id="449393"/>
    <lineage>
        <taxon>unclassified sequences</taxon>
        <taxon>metagenomes</taxon>
        <taxon>ecological metagenomes</taxon>
    </lineage>
</organism>
<reference evidence="4" key="1">
    <citation type="submission" date="2020-05" db="EMBL/GenBank/DDBJ databases">
        <authorList>
            <person name="Chiriac C."/>
            <person name="Salcher M."/>
            <person name="Ghai R."/>
            <person name="Kavagutti S V."/>
        </authorList>
    </citation>
    <scope>NUCLEOTIDE SEQUENCE</scope>
</reference>
<dbReference type="GO" id="GO:0016757">
    <property type="term" value="F:glycosyltransferase activity"/>
    <property type="evidence" value="ECO:0007669"/>
    <property type="project" value="UniProtKB-KW"/>
</dbReference>